<evidence type="ECO:0000313" key="2">
    <source>
        <dbReference type="Proteomes" id="UP001341840"/>
    </source>
</evidence>
<accession>A0ABU6SUY7</accession>
<dbReference type="EMBL" id="JASCZI010062230">
    <property type="protein sequence ID" value="MED6140241.1"/>
    <property type="molecule type" value="Genomic_DNA"/>
</dbReference>
<keyword evidence="2" id="KW-1185">Reference proteome</keyword>
<comment type="caution">
    <text evidence="1">The sequence shown here is derived from an EMBL/GenBank/DDBJ whole genome shotgun (WGS) entry which is preliminary data.</text>
</comment>
<reference evidence="1 2" key="1">
    <citation type="journal article" date="2023" name="Plants (Basel)">
        <title>Bridging the Gap: Combining Genomics and Transcriptomics Approaches to Understand Stylosanthes scabra, an Orphan Legume from the Brazilian Caatinga.</title>
        <authorList>
            <person name="Ferreira-Neto J.R.C."/>
            <person name="da Silva M.D."/>
            <person name="Binneck E."/>
            <person name="de Melo N.F."/>
            <person name="da Silva R.H."/>
            <person name="de Melo A.L.T.M."/>
            <person name="Pandolfi V."/>
            <person name="Bustamante F.O."/>
            <person name="Brasileiro-Vidal A.C."/>
            <person name="Benko-Iseppon A.M."/>
        </authorList>
    </citation>
    <scope>NUCLEOTIDE SEQUENCE [LARGE SCALE GENOMIC DNA]</scope>
    <source>
        <tissue evidence="1">Leaves</tissue>
    </source>
</reference>
<evidence type="ECO:0000313" key="1">
    <source>
        <dbReference type="EMBL" id="MED6140241.1"/>
    </source>
</evidence>
<gene>
    <name evidence="1" type="ORF">PIB30_091307</name>
</gene>
<dbReference type="Proteomes" id="UP001341840">
    <property type="component" value="Unassembled WGS sequence"/>
</dbReference>
<name>A0ABU6SUY7_9FABA</name>
<sequence length="87" mass="10337">MAFLEKIPEVTRQLWWEKFESKYEFIPLDHVHAQNNFEKQGATLLKNLLAKARKSRVKPKWIEEVVWDALCLYWDTDVGFLQKSAQG</sequence>
<organism evidence="1 2">
    <name type="scientific">Stylosanthes scabra</name>
    <dbReference type="NCBI Taxonomy" id="79078"/>
    <lineage>
        <taxon>Eukaryota</taxon>
        <taxon>Viridiplantae</taxon>
        <taxon>Streptophyta</taxon>
        <taxon>Embryophyta</taxon>
        <taxon>Tracheophyta</taxon>
        <taxon>Spermatophyta</taxon>
        <taxon>Magnoliopsida</taxon>
        <taxon>eudicotyledons</taxon>
        <taxon>Gunneridae</taxon>
        <taxon>Pentapetalae</taxon>
        <taxon>rosids</taxon>
        <taxon>fabids</taxon>
        <taxon>Fabales</taxon>
        <taxon>Fabaceae</taxon>
        <taxon>Papilionoideae</taxon>
        <taxon>50 kb inversion clade</taxon>
        <taxon>dalbergioids sensu lato</taxon>
        <taxon>Dalbergieae</taxon>
        <taxon>Pterocarpus clade</taxon>
        <taxon>Stylosanthes</taxon>
    </lineage>
</organism>
<protein>
    <submittedName>
        <fullName evidence="1">Uncharacterized protein</fullName>
    </submittedName>
</protein>
<proteinExistence type="predicted"/>